<dbReference type="InterPro" id="IPR036163">
    <property type="entry name" value="HMA_dom_sf"/>
</dbReference>
<dbReference type="PROSITE" id="PS50846">
    <property type="entry name" value="HMA_2"/>
    <property type="match status" value="1"/>
</dbReference>
<organism evidence="2 3">
    <name type="scientific">Anaerofustis stercorihominis</name>
    <dbReference type="NCBI Taxonomy" id="214853"/>
    <lineage>
        <taxon>Bacteria</taxon>
        <taxon>Bacillati</taxon>
        <taxon>Bacillota</taxon>
        <taxon>Clostridia</taxon>
        <taxon>Eubacteriales</taxon>
        <taxon>Eubacteriaceae</taxon>
        <taxon>Anaerofustis</taxon>
    </lineage>
</organism>
<dbReference type="GO" id="GO:0046872">
    <property type="term" value="F:metal ion binding"/>
    <property type="evidence" value="ECO:0007669"/>
    <property type="project" value="InterPro"/>
</dbReference>
<dbReference type="AlphaFoldDB" id="A0A3E3DW51"/>
<dbReference type="Proteomes" id="UP000261212">
    <property type="component" value="Unassembled WGS sequence"/>
</dbReference>
<dbReference type="EMBL" id="QUSM01000005">
    <property type="protein sequence ID" value="RGD73534.1"/>
    <property type="molecule type" value="Genomic_DNA"/>
</dbReference>
<evidence type="ECO:0000259" key="1">
    <source>
        <dbReference type="PROSITE" id="PS50846"/>
    </source>
</evidence>
<dbReference type="SUPFAM" id="SSF55008">
    <property type="entry name" value="HMA, heavy metal-associated domain"/>
    <property type="match status" value="1"/>
</dbReference>
<gene>
    <name evidence="2" type="ORF">DW687_09245</name>
</gene>
<feature type="domain" description="HMA" evidence="1">
    <location>
        <begin position="1"/>
        <end position="69"/>
    </location>
</feature>
<comment type="caution">
    <text evidence="2">The sequence shown here is derived from an EMBL/GenBank/DDBJ whole genome shotgun (WGS) entry which is preliminary data.</text>
</comment>
<sequence length="71" mass="8113">MKKKLKMDNIDCAHCAMEMEEEIRKIDGVNSANINFMLQKLTLDADDEKFDEILEQARKAVKGVDEDAVIL</sequence>
<protein>
    <submittedName>
        <fullName evidence="2">Heavy metal transporter</fullName>
    </submittedName>
</protein>
<reference evidence="2 3" key="1">
    <citation type="submission" date="2018-08" db="EMBL/GenBank/DDBJ databases">
        <title>A genome reference for cultivated species of the human gut microbiota.</title>
        <authorList>
            <person name="Zou Y."/>
            <person name="Xue W."/>
            <person name="Luo G."/>
        </authorList>
    </citation>
    <scope>NUCLEOTIDE SEQUENCE [LARGE SCALE GENOMIC DNA]</scope>
    <source>
        <strain evidence="2 3">AM25-6</strain>
    </source>
</reference>
<proteinExistence type="predicted"/>
<accession>A0A3E3DW51</accession>
<evidence type="ECO:0000313" key="2">
    <source>
        <dbReference type="EMBL" id="RGD73534.1"/>
    </source>
</evidence>
<dbReference type="Pfam" id="PF00403">
    <property type="entry name" value="HMA"/>
    <property type="match status" value="1"/>
</dbReference>
<evidence type="ECO:0000313" key="3">
    <source>
        <dbReference type="Proteomes" id="UP000261212"/>
    </source>
</evidence>
<dbReference type="Gene3D" id="3.30.70.100">
    <property type="match status" value="1"/>
</dbReference>
<dbReference type="CDD" id="cd00371">
    <property type="entry name" value="HMA"/>
    <property type="match status" value="1"/>
</dbReference>
<name>A0A3E3DW51_9FIRM</name>
<dbReference type="InterPro" id="IPR006121">
    <property type="entry name" value="HMA_dom"/>
</dbReference>
<dbReference type="RefSeq" id="WP_117532541.1">
    <property type="nucleotide sequence ID" value="NZ_CAUFKS010000057.1"/>
</dbReference>